<evidence type="ECO:0008006" key="4">
    <source>
        <dbReference type="Google" id="ProtNLM"/>
    </source>
</evidence>
<dbReference type="SUPFAM" id="SSF49299">
    <property type="entry name" value="PKD domain"/>
    <property type="match status" value="1"/>
</dbReference>
<accession>A0A1M7MLF9</accession>
<evidence type="ECO:0000313" key="3">
    <source>
        <dbReference type="Proteomes" id="UP000184420"/>
    </source>
</evidence>
<dbReference type="EMBL" id="FRBL01000013">
    <property type="protein sequence ID" value="SHM91301.1"/>
    <property type="molecule type" value="Genomic_DNA"/>
</dbReference>
<feature type="signal peptide" evidence="1">
    <location>
        <begin position="1"/>
        <end position="20"/>
    </location>
</feature>
<dbReference type="PROSITE" id="PS51257">
    <property type="entry name" value="PROKAR_LIPOPROTEIN"/>
    <property type="match status" value="1"/>
</dbReference>
<feature type="chain" id="PRO_5012658357" description="PKD domain-containing protein" evidence="1">
    <location>
        <begin position="21"/>
        <end position="292"/>
    </location>
</feature>
<proteinExistence type="predicted"/>
<reference evidence="2 3" key="1">
    <citation type="submission" date="2016-11" db="EMBL/GenBank/DDBJ databases">
        <authorList>
            <person name="Jaros S."/>
            <person name="Januszkiewicz K."/>
            <person name="Wedrychowicz H."/>
        </authorList>
    </citation>
    <scope>NUCLEOTIDE SEQUENCE [LARGE SCALE GENOMIC DNA]</scope>
    <source>
        <strain evidence="2 3">DSM 27406</strain>
    </source>
</reference>
<keyword evidence="3" id="KW-1185">Reference proteome</keyword>
<keyword evidence="1" id="KW-0732">Signal</keyword>
<sequence length="292" mass="30529">MKFANKNILAAVLLGMSAFAACTPESDTKSLGPIPAGTFTVTPVANDGNRFVVSNTTAGSFMSVWAASNGGASRKVTDTLTFGRKGTWDINLTAYTQGGSATTKQQVTVAADIPPAQIVGFYDLTKPRVDTQWLALKMGAVSTTITYTPTGVNFSKPANAASNGGIYRKVKINPNRDYYLQVFARGQMVKLAGDSAWFEAYIGKDVPLNNFNYATNLVAGFNTNSDCGLVAMNGDVVPVACTGAAAGKGSLVKFTDAADFYIVIKAGSNSAANGLGTAGITVDSVKLLEQIR</sequence>
<dbReference type="STRING" id="1419482.SAMN05444266_113110"/>
<dbReference type="RefSeq" id="WP_073087400.1">
    <property type="nucleotide sequence ID" value="NZ_FRBL01000013.1"/>
</dbReference>
<gene>
    <name evidence="2" type="ORF">SAMN05444266_113110</name>
</gene>
<organism evidence="2 3">
    <name type="scientific">Chitinophaga jiangningensis</name>
    <dbReference type="NCBI Taxonomy" id="1419482"/>
    <lineage>
        <taxon>Bacteria</taxon>
        <taxon>Pseudomonadati</taxon>
        <taxon>Bacteroidota</taxon>
        <taxon>Chitinophagia</taxon>
        <taxon>Chitinophagales</taxon>
        <taxon>Chitinophagaceae</taxon>
        <taxon>Chitinophaga</taxon>
    </lineage>
</organism>
<dbReference type="Proteomes" id="UP000184420">
    <property type="component" value="Unassembled WGS sequence"/>
</dbReference>
<dbReference type="AlphaFoldDB" id="A0A1M7MLF9"/>
<evidence type="ECO:0000313" key="2">
    <source>
        <dbReference type="EMBL" id="SHM91301.1"/>
    </source>
</evidence>
<evidence type="ECO:0000256" key="1">
    <source>
        <dbReference type="SAM" id="SignalP"/>
    </source>
</evidence>
<dbReference type="InterPro" id="IPR035986">
    <property type="entry name" value="PKD_dom_sf"/>
</dbReference>
<protein>
    <recommendedName>
        <fullName evidence="4">PKD domain-containing protein</fullName>
    </recommendedName>
</protein>
<name>A0A1M7MLF9_9BACT</name>
<dbReference type="OrthoDB" id="1150003at2"/>